<dbReference type="GO" id="GO:0006511">
    <property type="term" value="P:ubiquitin-dependent protein catabolic process"/>
    <property type="evidence" value="ECO:0007669"/>
    <property type="project" value="TreeGrafter"/>
</dbReference>
<feature type="domain" description="CCHC-type" evidence="9">
    <location>
        <begin position="164"/>
        <end position="178"/>
    </location>
</feature>
<gene>
    <name evidence="11" type="ORF">IZO911_LOCUS1210</name>
</gene>
<evidence type="ECO:0000256" key="7">
    <source>
        <dbReference type="SAM" id="MobiDB-lite"/>
    </source>
</evidence>
<dbReference type="InterPro" id="IPR014891">
    <property type="entry name" value="DWNN_domain"/>
</dbReference>
<keyword evidence="5" id="KW-0539">Nucleus</keyword>
<feature type="compositionally biased region" description="Polar residues" evidence="7">
    <location>
        <begin position="855"/>
        <end position="872"/>
    </location>
</feature>
<dbReference type="SMART" id="SM00184">
    <property type="entry name" value="RING"/>
    <property type="match status" value="1"/>
</dbReference>
<evidence type="ECO:0000259" key="8">
    <source>
        <dbReference type="PROSITE" id="PS50089"/>
    </source>
</evidence>
<dbReference type="InterPro" id="IPR003613">
    <property type="entry name" value="Ubox_domain"/>
</dbReference>
<evidence type="ECO:0000259" key="9">
    <source>
        <dbReference type="PROSITE" id="PS50158"/>
    </source>
</evidence>
<proteinExistence type="predicted"/>
<comment type="caution">
    <text evidence="11">The sequence shown here is derived from an EMBL/GenBank/DDBJ whole genome shotgun (WGS) entry which is preliminary data.</text>
</comment>
<dbReference type="Gene3D" id="3.30.40.10">
    <property type="entry name" value="Zinc/RING finger domain, C3HC4 (zinc finger)"/>
    <property type="match status" value="1"/>
</dbReference>
<evidence type="ECO:0000256" key="3">
    <source>
        <dbReference type="ARBA" id="ARBA00022771"/>
    </source>
</evidence>
<feature type="domain" description="RING-type" evidence="8">
    <location>
        <begin position="346"/>
        <end position="387"/>
    </location>
</feature>
<dbReference type="Pfam" id="PF04564">
    <property type="entry name" value="U-box"/>
    <property type="match status" value="1"/>
</dbReference>
<evidence type="ECO:0000256" key="1">
    <source>
        <dbReference type="ARBA" id="ARBA00004123"/>
    </source>
</evidence>
<dbReference type="AlphaFoldDB" id="A0A813MBZ9"/>
<feature type="compositionally biased region" description="Basic residues" evidence="7">
    <location>
        <begin position="1036"/>
        <end position="1058"/>
    </location>
</feature>
<feature type="compositionally biased region" description="Basic and acidic residues" evidence="7">
    <location>
        <begin position="1025"/>
        <end position="1035"/>
    </location>
</feature>
<dbReference type="GO" id="GO:0005634">
    <property type="term" value="C:nucleus"/>
    <property type="evidence" value="ECO:0007669"/>
    <property type="project" value="UniProtKB-SubCell"/>
</dbReference>
<feature type="compositionally biased region" description="Basic residues" evidence="7">
    <location>
        <begin position="916"/>
        <end position="925"/>
    </location>
</feature>
<dbReference type="Pfam" id="PF00098">
    <property type="entry name" value="zf-CCHC"/>
    <property type="match status" value="1"/>
</dbReference>
<dbReference type="InterPro" id="IPR001841">
    <property type="entry name" value="Znf_RING"/>
</dbReference>
<dbReference type="Proteomes" id="UP000663860">
    <property type="component" value="Unassembled WGS sequence"/>
</dbReference>
<organism evidence="11 12">
    <name type="scientific">Adineta steineri</name>
    <dbReference type="NCBI Taxonomy" id="433720"/>
    <lineage>
        <taxon>Eukaryota</taxon>
        <taxon>Metazoa</taxon>
        <taxon>Spiralia</taxon>
        <taxon>Gnathifera</taxon>
        <taxon>Rotifera</taxon>
        <taxon>Eurotatoria</taxon>
        <taxon>Bdelloidea</taxon>
        <taxon>Adinetida</taxon>
        <taxon>Adinetidae</taxon>
        <taxon>Adineta</taxon>
    </lineage>
</organism>
<evidence type="ECO:0000256" key="4">
    <source>
        <dbReference type="ARBA" id="ARBA00022833"/>
    </source>
</evidence>
<dbReference type="InterPro" id="IPR036875">
    <property type="entry name" value="Znf_CCHC_sf"/>
</dbReference>
<sequence length="1081" mass="121588">MNCSLAELKRLIVEKSSRSGAHTHHPKDDYDLIISNSTTHEEYKDHSDMIPRNTSVVVARRIRGAFESLTPLTNQRPVVSSDDIINEYLRPAIFQPTQVTTSATTNASQSSVVDSQGIPLEMLTQSSNNTTTSEMSEDEKIREVVKTSQSRYLPSHRTNNSYTCYNCKQPGHIKSHCPLLLQSSSTNSNGNTIGSLFSSGDHSSTTDNIQSTGSGSTTQTNSHFGKHQSYHRNNHHHHQQQHGNRSHHRGSGHSQSMAKNTTGIPRDGLIQIPRHIPGAYRDPHGASVVPRPMAQLFIEKTEKKADALALRARQFQEKGVLPPAPPPSMLPIRSTDEETPPDDLLCLLCKQIYNDAVITPCCHNSFCDECIRTALVESEDHECPQCHRQHVAIDQINPNLFLRKHVDRWREERQQKSSYSYMSTSLRTPGSINILNSNDIDEYDAALLSTVTQQSTSSIKTAPIVIKMQSLGRSQSPQSFVSTKPADMTFEDGKVSDSDQITSSEKDVNSRFLITNDNTSEEISNIATDINTPEYVNSRFLITNDNTSEEISNIATDINTPEYEKSSCRTPPSQVIPVNTIVSSPSTTTASIAATPSVIPHYYPSPSHIPPHQQHIHHGLMYPQQIPPTSSTNYYPMQPNYYPPPMHLPYPHGVHHPMGAPSMLPGRGLHHYPAHPSYPLPHHHSIGPPHMQPNSLNGYHVTHYETANVSSLHHHPGPGYAATSTSTVIAHHHQTGSQSVPTSIETGLSKNEYYMRQRHLQQTKRSTSRHRSRSLSYSSYTSSDSRNSSFSRRDDQHRRRRPHSSRSQNPQQTSNRCQGDGRIKSPNRGNYRQKQRSPVRHRSPLRQNRPRASPIKNNQSSKHGRSPPQSSKSTRDREKRRTPRPPPTIQQTTQRTIVYMHESSSSSKQHSDRNRDHRRTRTPSKHRSDVNDSRIFLSSKTEQKTQSESVRSSSPVTVSSDQRPRSLASKIEPVIDEKPSTSILSNSSNNRTVIDSNSKTIIDEKPSSSTLSISSDTRTVIDSNSKIEEKDFNNEKKRKKHHHHHHKKHRRHSSKSKKNNPSEDNDIKTFVDDRTSIIQAQ</sequence>
<feature type="compositionally biased region" description="Basic residues" evidence="7">
    <location>
        <begin position="758"/>
        <end position="773"/>
    </location>
</feature>
<feature type="compositionally biased region" description="Polar residues" evidence="7">
    <location>
        <begin position="980"/>
        <end position="1000"/>
    </location>
</feature>
<dbReference type="InterPro" id="IPR001878">
    <property type="entry name" value="Znf_CCHC"/>
</dbReference>
<evidence type="ECO:0000259" key="10">
    <source>
        <dbReference type="PROSITE" id="PS51282"/>
    </source>
</evidence>
<keyword evidence="3 6" id="KW-0863">Zinc-finger</keyword>
<feature type="region of interest" description="Disordered" evidence="7">
    <location>
        <begin position="192"/>
        <end position="269"/>
    </location>
</feature>
<feature type="compositionally biased region" description="Polar residues" evidence="7">
    <location>
        <begin position="196"/>
        <end position="209"/>
    </location>
</feature>
<accession>A0A813MBZ9</accession>
<feature type="domain" description="DWNN" evidence="10">
    <location>
        <begin position="1"/>
        <end position="62"/>
    </location>
</feature>
<keyword evidence="2" id="KW-0479">Metal-binding</keyword>
<feature type="compositionally biased region" description="Low complexity" evidence="7">
    <location>
        <begin position="947"/>
        <end position="960"/>
    </location>
</feature>
<name>A0A813MBZ9_9BILA</name>
<feature type="compositionally biased region" description="Basic and acidic residues" evidence="7">
    <location>
        <begin position="1065"/>
        <end position="1075"/>
    </location>
</feature>
<dbReference type="PROSITE" id="PS50158">
    <property type="entry name" value="ZF_CCHC"/>
    <property type="match status" value="1"/>
</dbReference>
<dbReference type="PROSITE" id="PS51282">
    <property type="entry name" value="DWNN"/>
    <property type="match status" value="1"/>
</dbReference>
<feature type="compositionally biased region" description="Low complexity" evidence="7">
    <location>
        <begin position="774"/>
        <end position="790"/>
    </location>
</feature>
<dbReference type="PROSITE" id="PS50089">
    <property type="entry name" value="ZF_RING_2"/>
    <property type="match status" value="1"/>
</dbReference>
<dbReference type="PANTHER" id="PTHR15439:SF0">
    <property type="entry name" value="CELL DIVISION CYCLE AND APOPTOSIS REGULATOR PROTEIN 1-RELATED"/>
    <property type="match status" value="1"/>
</dbReference>
<comment type="subcellular location">
    <subcellularLocation>
        <location evidence="1">Nucleus</location>
    </subcellularLocation>
</comment>
<dbReference type="Pfam" id="PF08783">
    <property type="entry name" value="DWNN"/>
    <property type="match status" value="1"/>
</dbReference>
<dbReference type="InterPro" id="IPR013083">
    <property type="entry name" value="Znf_RING/FYVE/PHD"/>
</dbReference>
<dbReference type="Gene3D" id="4.10.60.10">
    <property type="entry name" value="Zinc finger, CCHC-type"/>
    <property type="match status" value="1"/>
</dbReference>
<dbReference type="GO" id="GO:0061630">
    <property type="term" value="F:ubiquitin protein ligase activity"/>
    <property type="evidence" value="ECO:0007669"/>
    <property type="project" value="InterPro"/>
</dbReference>
<reference evidence="11" key="1">
    <citation type="submission" date="2021-02" db="EMBL/GenBank/DDBJ databases">
        <authorList>
            <person name="Nowell W R."/>
        </authorList>
    </citation>
    <scope>NUCLEOTIDE SEQUENCE</scope>
</reference>
<evidence type="ECO:0000256" key="5">
    <source>
        <dbReference type="ARBA" id="ARBA00023242"/>
    </source>
</evidence>
<feature type="compositionally biased region" description="Polar residues" evidence="7">
    <location>
        <begin position="936"/>
        <end position="946"/>
    </location>
</feature>
<evidence type="ECO:0000313" key="11">
    <source>
        <dbReference type="EMBL" id="CAF0716798.1"/>
    </source>
</evidence>
<dbReference type="GO" id="GO:0006397">
    <property type="term" value="P:mRNA processing"/>
    <property type="evidence" value="ECO:0007669"/>
    <property type="project" value="InterPro"/>
</dbReference>
<dbReference type="Gene3D" id="3.10.20.90">
    <property type="entry name" value="Phosphatidylinositol 3-kinase Catalytic Subunit, Chain A, domain 1"/>
    <property type="match status" value="1"/>
</dbReference>
<dbReference type="SMART" id="SM01180">
    <property type="entry name" value="DWNN"/>
    <property type="match status" value="1"/>
</dbReference>
<evidence type="ECO:0000256" key="6">
    <source>
        <dbReference type="PROSITE-ProRule" id="PRU00047"/>
    </source>
</evidence>
<dbReference type="SUPFAM" id="SSF57850">
    <property type="entry name" value="RING/U-box"/>
    <property type="match status" value="1"/>
</dbReference>
<feature type="region of interest" description="Disordered" evidence="7">
    <location>
        <begin position="758"/>
        <end position="1081"/>
    </location>
</feature>
<dbReference type="InterPro" id="IPR033489">
    <property type="entry name" value="RBBP6"/>
</dbReference>
<dbReference type="SUPFAM" id="SSF57756">
    <property type="entry name" value="Retrovirus zinc finger-like domains"/>
    <property type="match status" value="1"/>
</dbReference>
<feature type="compositionally biased region" description="Low complexity" evidence="7">
    <location>
        <begin position="889"/>
        <end position="907"/>
    </location>
</feature>
<feature type="compositionally biased region" description="Basic residues" evidence="7">
    <location>
        <begin position="831"/>
        <end position="844"/>
    </location>
</feature>
<dbReference type="GO" id="GO:0003676">
    <property type="term" value="F:nucleic acid binding"/>
    <property type="evidence" value="ECO:0007669"/>
    <property type="project" value="InterPro"/>
</dbReference>
<dbReference type="SMART" id="SM00343">
    <property type="entry name" value="ZnF_C2HC"/>
    <property type="match status" value="1"/>
</dbReference>
<dbReference type="EMBL" id="CAJNOE010000005">
    <property type="protein sequence ID" value="CAF0716798.1"/>
    <property type="molecule type" value="Genomic_DNA"/>
</dbReference>
<keyword evidence="4" id="KW-0862">Zinc</keyword>
<protein>
    <submittedName>
        <fullName evidence="11">Uncharacterized protein</fullName>
    </submittedName>
</protein>
<feature type="compositionally biased region" description="Low complexity" evidence="7">
    <location>
        <begin position="210"/>
        <end position="222"/>
    </location>
</feature>
<evidence type="ECO:0000256" key="2">
    <source>
        <dbReference type="ARBA" id="ARBA00022723"/>
    </source>
</evidence>
<evidence type="ECO:0000313" key="12">
    <source>
        <dbReference type="Proteomes" id="UP000663860"/>
    </source>
</evidence>
<dbReference type="GO" id="GO:0016567">
    <property type="term" value="P:protein ubiquitination"/>
    <property type="evidence" value="ECO:0007669"/>
    <property type="project" value="InterPro"/>
</dbReference>
<dbReference type="PANTHER" id="PTHR15439">
    <property type="entry name" value="RETINOBLASTOMA-BINDING PROTEIN 6"/>
    <property type="match status" value="1"/>
</dbReference>
<dbReference type="CDD" id="cd16620">
    <property type="entry name" value="vRING-HC-C4C4_RBBP6"/>
    <property type="match status" value="1"/>
</dbReference>
<feature type="compositionally biased region" description="Basic residues" evidence="7">
    <location>
        <begin position="224"/>
        <end position="251"/>
    </location>
</feature>
<dbReference type="GO" id="GO:0008270">
    <property type="term" value="F:zinc ion binding"/>
    <property type="evidence" value="ECO:0007669"/>
    <property type="project" value="UniProtKB-KW"/>
</dbReference>